<evidence type="ECO:0000313" key="3">
    <source>
        <dbReference type="Proteomes" id="UP001066276"/>
    </source>
</evidence>
<organism evidence="2 3">
    <name type="scientific">Pleurodeles waltl</name>
    <name type="common">Iberian ribbed newt</name>
    <dbReference type="NCBI Taxonomy" id="8319"/>
    <lineage>
        <taxon>Eukaryota</taxon>
        <taxon>Metazoa</taxon>
        <taxon>Chordata</taxon>
        <taxon>Craniata</taxon>
        <taxon>Vertebrata</taxon>
        <taxon>Euteleostomi</taxon>
        <taxon>Amphibia</taxon>
        <taxon>Batrachia</taxon>
        <taxon>Caudata</taxon>
        <taxon>Salamandroidea</taxon>
        <taxon>Salamandridae</taxon>
        <taxon>Pleurodelinae</taxon>
        <taxon>Pleurodeles</taxon>
    </lineage>
</organism>
<comment type="caution">
    <text evidence="2">The sequence shown here is derived from an EMBL/GenBank/DDBJ whole genome shotgun (WGS) entry which is preliminary data.</text>
</comment>
<gene>
    <name evidence="2" type="ORF">NDU88_000907</name>
</gene>
<protein>
    <submittedName>
        <fullName evidence="2">Uncharacterized protein</fullName>
    </submittedName>
</protein>
<feature type="compositionally biased region" description="Basic and acidic residues" evidence="1">
    <location>
        <begin position="105"/>
        <end position="115"/>
    </location>
</feature>
<accession>A0AAV7TH79</accession>
<dbReference type="AlphaFoldDB" id="A0AAV7TH79"/>
<sequence length="222" mass="23821">MAPKIARNSGDKTDGAKIIRIRKDKGDSAGVSRRPTSIMAKPTGKNTTGLGKDAKTEDSTTPLLEGLQAQRSETLTGGEAASDLYNTTATLGTEAVQYVPPKQMGGDKETERGLKPPDWAEDSGDKLYSLTEKSDLTSESGSSMSSETGNISSSNEPTVRQLRWQRERVHGGAGEEEQCGGAGGRRRDGPPDQDQRYTVDSTTRSSVVMRSCEQRKRSPDGP</sequence>
<keyword evidence="3" id="KW-1185">Reference proteome</keyword>
<proteinExistence type="predicted"/>
<feature type="compositionally biased region" description="Polar residues" evidence="1">
    <location>
        <begin position="198"/>
        <end position="208"/>
    </location>
</feature>
<evidence type="ECO:0000313" key="2">
    <source>
        <dbReference type="EMBL" id="KAJ1175620.1"/>
    </source>
</evidence>
<feature type="compositionally biased region" description="Low complexity" evidence="1">
    <location>
        <begin position="137"/>
        <end position="155"/>
    </location>
</feature>
<name>A0AAV7TH79_PLEWA</name>
<dbReference type="EMBL" id="JANPWB010000006">
    <property type="protein sequence ID" value="KAJ1175620.1"/>
    <property type="molecule type" value="Genomic_DNA"/>
</dbReference>
<feature type="region of interest" description="Disordered" evidence="1">
    <location>
        <begin position="96"/>
        <end position="222"/>
    </location>
</feature>
<feature type="compositionally biased region" description="Basic and acidic residues" evidence="1">
    <location>
        <begin position="212"/>
        <end position="222"/>
    </location>
</feature>
<feature type="compositionally biased region" description="Basic and acidic residues" evidence="1">
    <location>
        <begin position="185"/>
        <end position="197"/>
    </location>
</feature>
<reference evidence="2" key="1">
    <citation type="journal article" date="2022" name="bioRxiv">
        <title>Sequencing and chromosome-scale assembly of the giantPleurodeles waltlgenome.</title>
        <authorList>
            <person name="Brown T."/>
            <person name="Elewa A."/>
            <person name="Iarovenko S."/>
            <person name="Subramanian E."/>
            <person name="Araus A.J."/>
            <person name="Petzold A."/>
            <person name="Susuki M."/>
            <person name="Suzuki K.-i.T."/>
            <person name="Hayashi T."/>
            <person name="Toyoda A."/>
            <person name="Oliveira C."/>
            <person name="Osipova E."/>
            <person name="Leigh N.D."/>
            <person name="Simon A."/>
            <person name="Yun M.H."/>
        </authorList>
    </citation>
    <scope>NUCLEOTIDE SEQUENCE</scope>
    <source>
        <strain evidence="2">20211129_DDA</strain>
        <tissue evidence="2">Liver</tissue>
    </source>
</reference>
<feature type="region of interest" description="Disordered" evidence="1">
    <location>
        <begin position="1"/>
        <end position="61"/>
    </location>
</feature>
<evidence type="ECO:0000256" key="1">
    <source>
        <dbReference type="SAM" id="MobiDB-lite"/>
    </source>
</evidence>
<dbReference type="Proteomes" id="UP001066276">
    <property type="component" value="Chromosome 3_2"/>
</dbReference>